<dbReference type="Proteomes" id="UP000800200">
    <property type="component" value="Unassembled WGS sequence"/>
</dbReference>
<keyword evidence="2" id="KW-1185">Reference proteome</keyword>
<protein>
    <submittedName>
        <fullName evidence="1">Uncharacterized protein</fullName>
    </submittedName>
</protein>
<evidence type="ECO:0000313" key="1">
    <source>
        <dbReference type="EMBL" id="KAF2181416.1"/>
    </source>
</evidence>
<gene>
    <name evidence="1" type="ORF">K469DRAFT_752883</name>
</gene>
<dbReference type="EMBL" id="ML994653">
    <property type="protein sequence ID" value="KAF2181416.1"/>
    <property type="molecule type" value="Genomic_DNA"/>
</dbReference>
<organism evidence="1 2">
    <name type="scientific">Zopfia rhizophila CBS 207.26</name>
    <dbReference type="NCBI Taxonomy" id="1314779"/>
    <lineage>
        <taxon>Eukaryota</taxon>
        <taxon>Fungi</taxon>
        <taxon>Dikarya</taxon>
        <taxon>Ascomycota</taxon>
        <taxon>Pezizomycotina</taxon>
        <taxon>Dothideomycetes</taxon>
        <taxon>Dothideomycetes incertae sedis</taxon>
        <taxon>Zopfiaceae</taxon>
        <taxon>Zopfia</taxon>
    </lineage>
</organism>
<reference evidence="1" key="1">
    <citation type="journal article" date="2020" name="Stud. Mycol.">
        <title>101 Dothideomycetes genomes: a test case for predicting lifestyles and emergence of pathogens.</title>
        <authorList>
            <person name="Haridas S."/>
            <person name="Albert R."/>
            <person name="Binder M."/>
            <person name="Bloem J."/>
            <person name="Labutti K."/>
            <person name="Salamov A."/>
            <person name="Andreopoulos B."/>
            <person name="Baker S."/>
            <person name="Barry K."/>
            <person name="Bills G."/>
            <person name="Bluhm B."/>
            <person name="Cannon C."/>
            <person name="Castanera R."/>
            <person name="Culley D."/>
            <person name="Daum C."/>
            <person name="Ezra D."/>
            <person name="Gonzalez J."/>
            <person name="Henrissat B."/>
            <person name="Kuo A."/>
            <person name="Liang C."/>
            <person name="Lipzen A."/>
            <person name="Lutzoni F."/>
            <person name="Magnuson J."/>
            <person name="Mondo S."/>
            <person name="Nolan M."/>
            <person name="Ohm R."/>
            <person name="Pangilinan J."/>
            <person name="Park H.-J."/>
            <person name="Ramirez L."/>
            <person name="Alfaro M."/>
            <person name="Sun H."/>
            <person name="Tritt A."/>
            <person name="Yoshinaga Y."/>
            <person name="Zwiers L.-H."/>
            <person name="Turgeon B."/>
            <person name="Goodwin S."/>
            <person name="Spatafora J."/>
            <person name="Crous P."/>
            <person name="Grigoriev I."/>
        </authorList>
    </citation>
    <scope>NUCLEOTIDE SEQUENCE</scope>
    <source>
        <strain evidence="1">CBS 207.26</strain>
    </source>
</reference>
<proteinExistence type="predicted"/>
<name>A0A6A6DUR5_9PEZI</name>
<evidence type="ECO:0000313" key="2">
    <source>
        <dbReference type="Proteomes" id="UP000800200"/>
    </source>
</evidence>
<accession>A0A6A6DUR5</accession>
<dbReference type="AlphaFoldDB" id="A0A6A6DUR5"/>
<sequence length="154" mass="17202">MNVWNGWRMRGDTMFIANSCGWHAALDSVVPAEHRYHYSSALPDPAIALKIAVLIRITKTYGAFPPSLRARYHATVRCHAYYAQGRPPILSEAPLILLYSLQRAETRHLAAARYMETGRDGLGEHKDVVGLIRLFVRSGERTTAPSELEGEVIA</sequence>